<dbReference type="GO" id="GO:0006397">
    <property type="term" value="P:mRNA processing"/>
    <property type="evidence" value="ECO:0007669"/>
    <property type="project" value="UniProtKB-KW"/>
</dbReference>
<keyword evidence="4" id="KW-0539">Nucleus</keyword>
<accession>A0A7R8HDI2</accession>
<dbReference type="EMBL" id="HG994586">
    <property type="protein sequence ID" value="CAF3009903.1"/>
    <property type="molecule type" value="Genomic_DNA"/>
</dbReference>
<evidence type="ECO:0000256" key="4">
    <source>
        <dbReference type="ARBA" id="ARBA00023242"/>
    </source>
</evidence>
<dbReference type="PANTHER" id="PTHR23340:SF0">
    <property type="entry name" value="SURP AND G-PATCH DOMAIN-CONTAINING PROTEIN 1 ISOFORM X1"/>
    <property type="match status" value="1"/>
</dbReference>
<evidence type="ECO:0000256" key="3">
    <source>
        <dbReference type="ARBA" id="ARBA00023187"/>
    </source>
</evidence>
<gene>
    <name evidence="6" type="ORF">LSAA_13242</name>
</gene>
<evidence type="ECO:0000256" key="5">
    <source>
        <dbReference type="SAM" id="MobiDB-lite"/>
    </source>
</evidence>
<dbReference type="GO" id="GO:0008380">
    <property type="term" value="P:RNA splicing"/>
    <property type="evidence" value="ECO:0007669"/>
    <property type="project" value="UniProtKB-KW"/>
</dbReference>
<sequence>MAYNSGGNARHRQNRRLNEMTAQESLISKKKAEIEDRLRLKDHEENPSTTTEDDDKRAAAAAAAAALMNKFANDGSFMEQFMKLKRKTTEDDECWEIKVPKIQENDHESFHDPEEEESSQLPFQPESISATIVSDHGSSCAPPTNSSFSSSTKTESSGQNLNKEAGVHGTESAVVELLIQVPLSIVAEELASMVAVSGDQLEEIARRGNAGEDELSFLYDTKSVMYQSYRKKVDTLRNGIMEECRQAKEGNNKKRKKTRWGDENDKIAALAHPEKSKELLMYAVRVFGSIDLEPHQWKQCEDQIKMNIHKYEYDSDEDIEGGTWEHKARRLEMDKTLTEAESLTESAKGKHHIGDFLPPEELSKFMAKYQALKDGTNIEESDYINNKITEDNKGFKLLQKMGWSEGGGLGSSGQGITTPISNNDKADDEFDAYRKRMMMAYRFRPNPLNNPRRAYY</sequence>
<dbReference type="SUPFAM" id="SSF109905">
    <property type="entry name" value="Surp module (SWAP domain)"/>
    <property type="match status" value="1"/>
</dbReference>
<proteinExistence type="predicted"/>
<dbReference type="GO" id="GO:0005654">
    <property type="term" value="C:nucleoplasm"/>
    <property type="evidence" value="ECO:0007669"/>
    <property type="project" value="TreeGrafter"/>
</dbReference>
<dbReference type="GO" id="GO:0003723">
    <property type="term" value="F:RNA binding"/>
    <property type="evidence" value="ECO:0007669"/>
    <property type="project" value="InterPro"/>
</dbReference>
<evidence type="ECO:0000256" key="2">
    <source>
        <dbReference type="ARBA" id="ARBA00022664"/>
    </source>
</evidence>
<dbReference type="PROSITE" id="PS50174">
    <property type="entry name" value="G_PATCH"/>
    <property type="match status" value="1"/>
</dbReference>
<keyword evidence="7" id="KW-1185">Reference proteome</keyword>
<evidence type="ECO:0000256" key="1">
    <source>
        <dbReference type="ARBA" id="ARBA00004123"/>
    </source>
</evidence>
<feature type="compositionally biased region" description="Low complexity" evidence="5">
    <location>
        <begin position="138"/>
        <end position="157"/>
    </location>
</feature>
<feature type="compositionally biased region" description="Polar residues" evidence="5">
    <location>
        <begin position="119"/>
        <end position="132"/>
    </location>
</feature>
<dbReference type="Pfam" id="PF01585">
    <property type="entry name" value="G-patch"/>
    <property type="match status" value="1"/>
</dbReference>
<feature type="compositionally biased region" description="Basic and acidic residues" evidence="5">
    <location>
        <begin position="100"/>
        <end position="112"/>
    </location>
</feature>
<dbReference type="PANTHER" id="PTHR23340">
    <property type="entry name" value="ARGININE/SERINE RICH SPLICING FACTOR SF4/14"/>
    <property type="match status" value="1"/>
</dbReference>
<protein>
    <submittedName>
        <fullName evidence="6">SF4</fullName>
    </submittedName>
</protein>
<organism evidence="6 7">
    <name type="scientific">Lepeophtheirus salmonis</name>
    <name type="common">Salmon louse</name>
    <name type="synonym">Caligus salmonis</name>
    <dbReference type="NCBI Taxonomy" id="72036"/>
    <lineage>
        <taxon>Eukaryota</taxon>
        <taxon>Metazoa</taxon>
        <taxon>Ecdysozoa</taxon>
        <taxon>Arthropoda</taxon>
        <taxon>Crustacea</taxon>
        <taxon>Multicrustacea</taxon>
        <taxon>Hexanauplia</taxon>
        <taxon>Copepoda</taxon>
        <taxon>Siphonostomatoida</taxon>
        <taxon>Caligidae</taxon>
        <taxon>Lepeophtheirus</taxon>
    </lineage>
</organism>
<dbReference type="InterPro" id="IPR035967">
    <property type="entry name" value="SWAP/Surp_sf"/>
</dbReference>
<feature type="compositionally biased region" description="Basic and acidic residues" evidence="5">
    <location>
        <begin position="30"/>
        <end position="46"/>
    </location>
</feature>
<dbReference type="Proteomes" id="UP000675881">
    <property type="component" value="Chromosome 7"/>
</dbReference>
<keyword evidence="3" id="KW-0508">mRNA splicing</keyword>
<feature type="region of interest" description="Disordered" evidence="5">
    <location>
        <begin position="1"/>
        <end position="56"/>
    </location>
</feature>
<evidence type="ECO:0000313" key="7">
    <source>
        <dbReference type="Proteomes" id="UP000675881"/>
    </source>
</evidence>
<dbReference type="InterPro" id="IPR040169">
    <property type="entry name" value="SUGP1/2"/>
</dbReference>
<keyword evidence="2" id="KW-0507">mRNA processing</keyword>
<dbReference type="OrthoDB" id="4822at2759"/>
<dbReference type="InterPro" id="IPR000467">
    <property type="entry name" value="G_patch_dom"/>
</dbReference>
<name>A0A7R8HDI2_LEPSM</name>
<feature type="region of interest" description="Disordered" evidence="5">
    <location>
        <begin position="100"/>
        <end position="163"/>
    </location>
</feature>
<reference evidence="6" key="1">
    <citation type="submission" date="2021-02" db="EMBL/GenBank/DDBJ databases">
        <authorList>
            <person name="Bekaert M."/>
        </authorList>
    </citation>
    <scope>NUCLEOTIDE SEQUENCE</scope>
    <source>
        <strain evidence="6">IoA-00</strain>
    </source>
</reference>
<dbReference type="Gene3D" id="1.10.10.790">
    <property type="entry name" value="Surp module"/>
    <property type="match status" value="1"/>
</dbReference>
<dbReference type="AlphaFoldDB" id="A0A7R8HDI2"/>
<comment type="subcellular location">
    <subcellularLocation>
        <location evidence="1">Nucleus</location>
    </subcellularLocation>
</comment>
<evidence type="ECO:0000313" key="6">
    <source>
        <dbReference type="EMBL" id="CAF3009903.1"/>
    </source>
</evidence>
<dbReference type="SMART" id="SM00443">
    <property type="entry name" value="G_patch"/>
    <property type="match status" value="1"/>
</dbReference>